<comment type="subcellular location">
    <subcellularLocation>
        <location evidence="1">Cell membrane</location>
        <topology evidence="1">Multi-pass membrane protein</topology>
    </subcellularLocation>
</comment>
<feature type="transmembrane region" description="Helical" evidence="8">
    <location>
        <begin position="226"/>
        <end position="250"/>
    </location>
</feature>
<dbReference type="AlphaFoldDB" id="A0A402AXN2"/>
<feature type="transmembrane region" description="Helical" evidence="8">
    <location>
        <begin position="30"/>
        <end position="48"/>
    </location>
</feature>
<dbReference type="Pfam" id="PF13231">
    <property type="entry name" value="PMT_2"/>
    <property type="match status" value="1"/>
</dbReference>
<dbReference type="OrthoDB" id="9810398at2"/>
<evidence type="ECO:0000256" key="5">
    <source>
        <dbReference type="ARBA" id="ARBA00022692"/>
    </source>
</evidence>
<feature type="transmembrane region" description="Helical" evidence="8">
    <location>
        <begin position="342"/>
        <end position="360"/>
    </location>
</feature>
<keyword evidence="11" id="KW-1185">Reference proteome</keyword>
<dbReference type="GO" id="GO:0016763">
    <property type="term" value="F:pentosyltransferase activity"/>
    <property type="evidence" value="ECO:0007669"/>
    <property type="project" value="TreeGrafter"/>
</dbReference>
<feature type="transmembrane region" description="Helical" evidence="8">
    <location>
        <begin position="161"/>
        <end position="178"/>
    </location>
</feature>
<dbReference type="Proteomes" id="UP000287188">
    <property type="component" value="Unassembled WGS sequence"/>
</dbReference>
<dbReference type="PANTHER" id="PTHR33908:SF3">
    <property type="entry name" value="UNDECAPRENYL PHOSPHATE-ALPHA-4-AMINO-4-DEOXY-L-ARABINOSE ARABINOSYL TRANSFERASE"/>
    <property type="match status" value="1"/>
</dbReference>
<evidence type="ECO:0000256" key="4">
    <source>
        <dbReference type="ARBA" id="ARBA00022679"/>
    </source>
</evidence>
<sequence>MQANDITIANNEVTQPLAAVHRYPPDVPSWWQRVLLGLIGLLAAFLNFYHLNWIGYGNYYYAAGVKSMLLNWHNFFFVSFDPGGFVTIDKPPLGFWLQALSAWIFGFSGVSLLLPEALAGVICVFVLHHLVARIFGQWAGLLAALALALTPLSVVTSRNNTIDMLLVCCTLFAAWALMKATETGHLRWLLACAVLVGLGFNIKMLEAYLVLPAFALTYALGAPRRWWIRLLHLLLAAVLLLIVSFSWIMVVDTTPASQRPYVGSTSDNSELSLSLGWNGVARLLGHIPTSNPKPAAIVEKIITETPAQIAEARQAEANALAASETGGPDPLRLFNRQLSVQVGWFLPLALLAMVAIVWQARPQFPWSVGSSH</sequence>
<evidence type="ECO:0000256" key="8">
    <source>
        <dbReference type="SAM" id="Phobius"/>
    </source>
</evidence>
<evidence type="ECO:0000256" key="6">
    <source>
        <dbReference type="ARBA" id="ARBA00022989"/>
    </source>
</evidence>
<dbReference type="RefSeq" id="WP_126557185.1">
    <property type="nucleotide sequence ID" value="NZ_BIFS01000002.1"/>
</dbReference>
<evidence type="ECO:0000256" key="1">
    <source>
        <dbReference type="ARBA" id="ARBA00004651"/>
    </source>
</evidence>
<evidence type="ECO:0000256" key="7">
    <source>
        <dbReference type="ARBA" id="ARBA00023136"/>
    </source>
</evidence>
<keyword evidence="3" id="KW-0328">Glycosyltransferase</keyword>
<dbReference type="EMBL" id="BIFS01000002">
    <property type="protein sequence ID" value="GCE23845.1"/>
    <property type="molecule type" value="Genomic_DNA"/>
</dbReference>
<accession>A0A402AXN2</accession>
<feature type="transmembrane region" description="Helical" evidence="8">
    <location>
        <begin position="100"/>
        <end position="127"/>
    </location>
</feature>
<feature type="transmembrane region" description="Helical" evidence="8">
    <location>
        <begin position="60"/>
        <end position="80"/>
    </location>
</feature>
<dbReference type="GO" id="GO:0010041">
    <property type="term" value="P:response to iron(III) ion"/>
    <property type="evidence" value="ECO:0007669"/>
    <property type="project" value="TreeGrafter"/>
</dbReference>
<feature type="transmembrane region" description="Helical" evidence="8">
    <location>
        <begin position="134"/>
        <end position="155"/>
    </location>
</feature>
<evidence type="ECO:0000259" key="9">
    <source>
        <dbReference type="Pfam" id="PF13231"/>
    </source>
</evidence>
<name>A0A402AXN2_9CHLR</name>
<organism evidence="10 11">
    <name type="scientific">Dictyobacter kobayashii</name>
    <dbReference type="NCBI Taxonomy" id="2014872"/>
    <lineage>
        <taxon>Bacteria</taxon>
        <taxon>Bacillati</taxon>
        <taxon>Chloroflexota</taxon>
        <taxon>Ktedonobacteria</taxon>
        <taxon>Ktedonobacterales</taxon>
        <taxon>Dictyobacteraceae</taxon>
        <taxon>Dictyobacter</taxon>
    </lineage>
</organism>
<keyword evidence="5 8" id="KW-0812">Transmembrane</keyword>
<gene>
    <name evidence="10" type="ORF">KDK_76450</name>
</gene>
<keyword evidence="6 8" id="KW-1133">Transmembrane helix</keyword>
<keyword evidence="2" id="KW-1003">Cell membrane</keyword>
<keyword evidence="7 8" id="KW-0472">Membrane</keyword>
<proteinExistence type="predicted"/>
<dbReference type="GO" id="GO:0009103">
    <property type="term" value="P:lipopolysaccharide biosynthetic process"/>
    <property type="evidence" value="ECO:0007669"/>
    <property type="project" value="UniProtKB-ARBA"/>
</dbReference>
<feature type="domain" description="Glycosyltransferase RgtA/B/C/D-like" evidence="9">
    <location>
        <begin position="89"/>
        <end position="246"/>
    </location>
</feature>
<evidence type="ECO:0000313" key="11">
    <source>
        <dbReference type="Proteomes" id="UP000287188"/>
    </source>
</evidence>
<keyword evidence="4" id="KW-0808">Transferase</keyword>
<reference evidence="11" key="1">
    <citation type="submission" date="2018-12" db="EMBL/GenBank/DDBJ databases">
        <title>Tengunoibacter tsumagoiensis gen. nov., sp. nov., Dictyobacter kobayashii sp. nov., D. alpinus sp. nov., and D. joshuensis sp. nov. and description of Dictyobacteraceae fam. nov. within the order Ktedonobacterales isolated from Tengu-no-mugimeshi.</title>
        <authorList>
            <person name="Wang C.M."/>
            <person name="Zheng Y."/>
            <person name="Sakai Y."/>
            <person name="Toyoda A."/>
            <person name="Minakuchi Y."/>
            <person name="Abe K."/>
            <person name="Yokota A."/>
            <person name="Yabe S."/>
        </authorList>
    </citation>
    <scope>NUCLEOTIDE SEQUENCE [LARGE SCALE GENOMIC DNA]</scope>
    <source>
        <strain evidence="11">Uno11</strain>
    </source>
</reference>
<dbReference type="InterPro" id="IPR038731">
    <property type="entry name" value="RgtA/B/C-like"/>
</dbReference>
<evidence type="ECO:0000256" key="2">
    <source>
        <dbReference type="ARBA" id="ARBA00022475"/>
    </source>
</evidence>
<protein>
    <recommendedName>
        <fullName evidence="9">Glycosyltransferase RgtA/B/C/D-like domain-containing protein</fullName>
    </recommendedName>
</protein>
<comment type="caution">
    <text evidence="10">The sequence shown here is derived from an EMBL/GenBank/DDBJ whole genome shotgun (WGS) entry which is preliminary data.</text>
</comment>
<dbReference type="PANTHER" id="PTHR33908">
    <property type="entry name" value="MANNOSYLTRANSFERASE YKCB-RELATED"/>
    <property type="match status" value="1"/>
</dbReference>
<feature type="transmembrane region" description="Helical" evidence="8">
    <location>
        <begin position="190"/>
        <end position="220"/>
    </location>
</feature>
<evidence type="ECO:0000256" key="3">
    <source>
        <dbReference type="ARBA" id="ARBA00022676"/>
    </source>
</evidence>
<dbReference type="GO" id="GO:0005886">
    <property type="term" value="C:plasma membrane"/>
    <property type="evidence" value="ECO:0007669"/>
    <property type="project" value="UniProtKB-SubCell"/>
</dbReference>
<dbReference type="InterPro" id="IPR050297">
    <property type="entry name" value="LipidA_mod_glycosyltrf_83"/>
</dbReference>
<evidence type="ECO:0000313" key="10">
    <source>
        <dbReference type="EMBL" id="GCE23845.1"/>
    </source>
</evidence>